<protein>
    <recommendedName>
        <fullName evidence="3">Excreted virulence factor EspC (Type VII ESX diderm)</fullName>
    </recommendedName>
</protein>
<evidence type="ECO:0000313" key="2">
    <source>
        <dbReference type="Proteomes" id="UP000254869"/>
    </source>
</evidence>
<evidence type="ECO:0000313" key="1">
    <source>
        <dbReference type="EMBL" id="RDI61340.1"/>
    </source>
</evidence>
<dbReference type="STRING" id="1210086.GCA_001613105_06459"/>
<keyword evidence="2" id="KW-1185">Reference proteome</keyword>
<proteinExistence type="predicted"/>
<name>A0A370HSR2_9NOCA</name>
<sequence length="101" mass="10565">MSFAVDPGSLHAAAGNIELLNDQLSREPLLGAEGAADKMPESAIATALYRTGPLSAQVRNVISQRLQAMSGLFTVSADTFHDTDRDAADRLAALGDINPGK</sequence>
<dbReference type="AlphaFoldDB" id="A0A370HSR2"/>
<comment type="caution">
    <text evidence="1">The sequence shown here is derived from an EMBL/GenBank/DDBJ whole genome shotgun (WGS) entry which is preliminary data.</text>
</comment>
<organism evidence="1 2">
    <name type="scientific">Nocardia pseudobrasiliensis</name>
    <dbReference type="NCBI Taxonomy" id="45979"/>
    <lineage>
        <taxon>Bacteria</taxon>
        <taxon>Bacillati</taxon>
        <taxon>Actinomycetota</taxon>
        <taxon>Actinomycetes</taxon>
        <taxon>Mycobacteriales</taxon>
        <taxon>Nocardiaceae</taxon>
        <taxon>Nocardia</taxon>
    </lineage>
</organism>
<evidence type="ECO:0008006" key="3">
    <source>
        <dbReference type="Google" id="ProtNLM"/>
    </source>
</evidence>
<gene>
    <name evidence="1" type="ORF">DFR76_11465</name>
</gene>
<dbReference type="Proteomes" id="UP000254869">
    <property type="component" value="Unassembled WGS sequence"/>
</dbReference>
<dbReference type="EMBL" id="QQBC01000014">
    <property type="protein sequence ID" value="RDI61340.1"/>
    <property type="molecule type" value="Genomic_DNA"/>
</dbReference>
<accession>A0A370HSR2</accession>
<reference evidence="1 2" key="1">
    <citation type="submission" date="2018-07" db="EMBL/GenBank/DDBJ databases">
        <title>Genomic Encyclopedia of Type Strains, Phase IV (KMG-IV): sequencing the most valuable type-strain genomes for metagenomic binning, comparative biology and taxonomic classification.</title>
        <authorList>
            <person name="Goeker M."/>
        </authorList>
    </citation>
    <scope>NUCLEOTIDE SEQUENCE [LARGE SCALE GENOMIC DNA]</scope>
    <source>
        <strain evidence="1 2">DSM 44290</strain>
    </source>
</reference>